<dbReference type="InterPro" id="IPR002559">
    <property type="entry name" value="Transposase_11"/>
</dbReference>
<protein>
    <submittedName>
        <fullName evidence="2">ISSpo9 transposase</fullName>
    </submittedName>
</protein>
<dbReference type="GO" id="GO:0006313">
    <property type="term" value="P:DNA transposition"/>
    <property type="evidence" value="ECO:0007669"/>
    <property type="project" value="InterPro"/>
</dbReference>
<accession>A0A059V6U1</accession>
<dbReference type="InterPro" id="IPR053172">
    <property type="entry name" value="Tn903_transposase"/>
</dbReference>
<dbReference type="AlphaFoldDB" id="A0A059V6U1"/>
<evidence type="ECO:0000313" key="2">
    <source>
        <dbReference type="EMBL" id="AHZ89326.1"/>
    </source>
</evidence>
<dbReference type="InterPro" id="IPR053520">
    <property type="entry name" value="Transposase_Tn903"/>
</dbReference>
<dbReference type="GO" id="GO:0003677">
    <property type="term" value="F:DNA binding"/>
    <property type="evidence" value="ECO:0007669"/>
    <property type="project" value="InterPro"/>
</dbReference>
<dbReference type="GO" id="GO:0004803">
    <property type="term" value="F:transposase activity"/>
    <property type="evidence" value="ECO:0007669"/>
    <property type="project" value="InterPro"/>
</dbReference>
<feature type="domain" description="Transposase IS4-like" evidence="1">
    <location>
        <begin position="5"/>
        <end position="182"/>
    </location>
</feature>
<dbReference type="Pfam" id="PF01609">
    <property type="entry name" value="DDE_Tnp_1"/>
    <property type="match status" value="1"/>
</dbReference>
<evidence type="ECO:0000259" key="1">
    <source>
        <dbReference type="Pfam" id="PF01609"/>
    </source>
</evidence>
<proteinExistence type="predicted"/>
<dbReference type="EMBL" id="KJ538549">
    <property type="protein sequence ID" value="AHZ89326.1"/>
    <property type="molecule type" value="Genomic_DNA"/>
</dbReference>
<dbReference type="NCBIfam" id="NF033579">
    <property type="entry name" value="transpos_IS5_2"/>
    <property type="match status" value="1"/>
</dbReference>
<reference evidence="2" key="1">
    <citation type="submission" date="2014-03" db="EMBL/GenBank/DDBJ databases">
        <title>CTD 241 fosmid library clone Pool3 contig00022.</title>
        <authorList>
            <person name="Pierechod M."/>
            <person name="Altermark B."/>
            <person name="Willassen N.P."/>
        </authorList>
    </citation>
    <scope>NUCLEOTIDE SEQUENCE</scope>
</reference>
<organism evidence="2">
    <name type="scientific">uncultured bacterium 'pool 3 contig00022'</name>
    <dbReference type="NCBI Taxonomy" id="1497872"/>
    <lineage>
        <taxon>Bacteria</taxon>
        <taxon>environmental samples</taxon>
    </lineage>
</organism>
<sequence length="204" mass="22841">MLDGPIHLIVDSTGLKISGAGEWHAHRHKSSKARRQWRKLHVGVDEDGFNVAAKLTKSSEDDPSTVPCLLEQIDSPIRRFTADGAYDTRSVYELLGEVGTTDIKIVIPPRRGAVPSDGAEGTWAQRNTTLETIRKLGRQGWQRESRYRRQGAVENLFFRYKRTLGNSLVARGYESQKREARIGCNVLNRMAELGKPESQAIVGE</sequence>
<name>A0A059V6U1_9BACT</name>
<dbReference type="PANTHER" id="PTHR34631">
    <property type="match status" value="1"/>
</dbReference>
<dbReference type="PANTHER" id="PTHR34631:SF3">
    <property type="entry name" value="ISSOD12 TRANSPOSASE TNPA_ISSOD12"/>
    <property type="match status" value="1"/>
</dbReference>